<dbReference type="GO" id="GO:0042162">
    <property type="term" value="F:telomeric DNA binding"/>
    <property type="evidence" value="ECO:0007669"/>
    <property type="project" value="TreeGrafter"/>
</dbReference>
<dbReference type="EMBL" id="CP001576">
    <property type="protein sequence ID" value="ACO69944.1"/>
    <property type="molecule type" value="Genomic_DNA"/>
</dbReference>
<dbReference type="GO" id="GO:0003697">
    <property type="term" value="F:single-stranded DNA binding"/>
    <property type="evidence" value="ECO:0007669"/>
    <property type="project" value="InterPro"/>
</dbReference>
<dbReference type="FunCoup" id="C1FI72">
    <property type="interactions" value="4"/>
</dbReference>
<dbReference type="GO" id="GO:0010521">
    <property type="term" value="F:telomerase inhibitor activity"/>
    <property type="evidence" value="ECO:0007669"/>
    <property type="project" value="TreeGrafter"/>
</dbReference>
<keyword evidence="3" id="KW-1185">Reference proteome</keyword>
<dbReference type="RefSeq" id="XP_002508686.1">
    <property type="nucleotide sequence ID" value="XM_002508640.1"/>
</dbReference>
<dbReference type="STRING" id="296587.C1FI72"/>
<dbReference type="KEGG" id="mis:MICPUN_61776"/>
<name>C1FI72_MICCC</name>
<dbReference type="InParanoid" id="C1FI72"/>
<dbReference type="Proteomes" id="UP000002009">
    <property type="component" value="Chromosome 10"/>
</dbReference>
<dbReference type="GeneID" id="8246692"/>
<feature type="region of interest" description="Disordered" evidence="1">
    <location>
        <begin position="35"/>
        <end position="54"/>
    </location>
</feature>
<dbReference type="GO" id="GO:1990879">
    <property type="term" value="C:CST complex"/>
    <property type="evidence" value="ECO:0007669"/>
    <property type="project" value="InterPro"/>
</dbReference>
<proteinExistence type="predicted"/>
<dbReference type="PANTHER" id="PTHR33905:SF1">
    <property type="entry name" value="CST COMPLEX SUBUNIT TEN1"/>
    <property type="match status" value="1"/>
</dbReference>
<protein>
    <submittedName>
        <fullName evidence="2">Uncharacterized protein</fullName>
    </submittedName>
</protein>
<organism evidence="2 3">
    <name type="scientific">Micromonas commoda (strain RCC299 / NOUM17 / CCMP2709)</name>
    <name type="common">Picoplanktonic green alga</name>
    <dbReference type="NCBI Taxonomy" id="296587"/>
    <lineage>
        <taxon>Eukaryota</taxon>
        <taxon>Viridiplantae</taxon>
        <taxon>Chlorophyta</taxon>
        <taxon>Mamiellophyceae</taxon>
        <taxon>Mamiellales</taxon>
        <taxon>Mamiellaceae</taxon>
        <taxon>Micromonas</taxon>
    </lineage>
</organism>
<reference evidence="2 3" key="1">
    <citation type="journal article" date="2009" name="Science">
        <title>Green evolution and dynamic adaptations revealed by genomes of the marine picoeukaryotes Micromonas.</title>
        <authorList>
            <person name="Worden A.Z."/>
            <person name="Lee J.H."/>
            <person name="Mock T."/>
            <person name="Rouze P."/>
            <person name="Simmons M.P."/>
            <person name="Aerts A.L."/>
            <person name="Allen A.E."/>
            <person name="Cuvelier M.L."/>
            <person name="Derelle E."/>
            <person name="Everett M.V."/>
            <person name="Foulon E."/>
            <person name="Grimwood J."/>
            <person name="Gundlach H."/>
            <person name="Henrissat B."/>
            <person name="Napoli C."/>
            <person name="McDonald S.M."/>
            <person name="Parker M.S."/>
            <person name="Rombauts S."/>
            <person name="Salamov A."/>
            <person name="Von Dassow P."/>
            <person name="Badger J.H."/>
            <person name="Coutinho P.M."/>
            <person name="Demir E."/>
            <person name="Dubchak I."/>
            <person name="Gentemann C."/>
            <person name="Eikrem W."/>
            <person name="Gready J.E."/>
            <person name="John U."/>
            <person name="Lanier W."/>
            <person name="Lindquist E.A."/>
            <person name="Lucas S."/>
            <person name="Mayer K.F."/>
            <person name="Moreau H."/>
            <person name="Not F."/>
            <person name="Otillar R."/>
            <person name="Panaud O."/>
            <person name="Pangilinan J."/>
            <person name="Paulsen I."/>
            <person name="Piegu B."/>
            <person name="Poliakov A."/>
            <person name="Robbens S."/>
            <person name="Schmutz J."/>
            <person name="Toulza E."/>
            <person name="Wyss T."/>
            <person name="Zelensky A."/>
            <person name="Zhou K."/>
            <person name="Armbrust E.V."/>
            <person name="Bhattacharya D."/>
            <person name="Goodenough U.W."/>
            <person name="Van de Peer Y."/>
            <person name="Grigoriev I.V."/>
        </authorList>
    </citation>
    <scope>NUCLEOTIDE SEQUENCE [LARGE SCALE GENOMIC DNA]</scope>
    <source>
        <strain evidence="3">RCC299 / NOUM17</strain>
    </source>
</reference>
<evidence type="ECO:0000256" key="1">
    <source>
        <dbReference type="SAM" id="MobiDB-lite"/>
    </source>
</evidence>
<accession>C1FI72</accession>
<dbReference type="Pfam" id="PF15490">
    <property type="entry name" value="Ten1_2"/>
    <property type="match status" value="1"/>
</dbReference>
<dbReference type="InterPro" id="IPR012340">
    <property type="entry name" value="NA-bd_OB-fold"/>
</dbReference>
<evidence type="ECO:0000313" key="3">
    <source>
        <dbReference type="Proteomes" id="UP000002009"/>
    </source>
</evidence>
<sequence length="170" mass="18211">MDETVPHGEIIHLPELVKAAGDMHDRSVRTIGRCDGHASIRPPRSWDENVGTPAPSPLTRPLTVRPLLFVPAHPRRLVSYDAAAARATIALDGASILVDVANVPSPDPHRIDSLYQYIGEIDAAGGGGDRDGGGGAPCLRARVARCVDGLDLKLYARALRERNRFLGNNA</sequence>
<gene>
    <name evidence="2" type="ORF">MICPUN_61776</name>
</gene>
<dbReference type="PANTHER" id="PTHR33905">
    <property type="entry name" value="CST COMPLEX SUBUNIT TEN1"/>
    <property type="match status" value="1"/>
</dbReference>
<dbReference type="GO" id="GO:0032211">
    <property type="term" value="P:negative regulation of telomere maintenance via telomerase"/>
    <property type="evidence" value="ECO:0007669"/>
    <property type="project" value="TreeGrafter"/>
</dbReference>
<dbReference type="InterPro" id="IPR029146">
    <property type="entry name" value="Ten1_animal_plant"/>
</dbReference>
<dbReference type="AlphaFoldDB" id="C1FI72"/>
<dbReference type="Gene3D" id="2.40.50.140">
    <property type="entry name" value="Nucleic acid-binding proteins"/>
    <property type="match status" value="1"/>
</dbReference>
<evidence type="ECO:0000313" key="2">
    <source>
        <dbReference type="EMBL" id="ACO69944.1"/>
    </source>
</evidence>
<dbReference type="OrthoDB" id="342190at2759"/>